<dbReference type="Pfam" id="PF00550">
    <property type="entry name" value="PP-binding"/>
    <property type="match status" value="1"/>
</dbReference>
<dbReference type="CDD" id="cd00833">
    <property type="entry name" value="PKS"/>
    <property type="match status" value="1"/>
</dbReference>
<keyword evidence="4" id="KW-0045">Antibiotic biosynthesis</keyword>
<dbReference type="InterPro" id="IPR032821">
    <property type="entry name" value="PKS_assoc"/>
</dbReference>
<evidence type="ECO:0000256" key="4">
    <source>
        <dbReference type="ARBA" id="ARBA00023194"/>
    </source>
</evidence>
<dbReference type="Gene3D" id="3.40.47.10">
    <property type="match status" value="1"/>
</dbReference>
<dbReference type="InterPro" id="IPR001227">
    <property type="entry name" value="Ac_transferase_dom_sf"/>
</dbReference>
<evidence type="ECO:0000256" key="3">
    <source>
        <dbReference type="ARBA" id="ARBA00022679"/>
    </source>
</evidence>
<dbReference type="InterPro" id="IPR014043">
    <property type="entry name" value="Acyl_transferase_dom"/>
</dbReference>
<feature type="region of interest" description="Disordered" evidence="5">
    <location>
        <begin position="862"/>
        <end position="883"/>
    </location>
</feature>
<reference evidence="8 9" key="1">
    <citation type="submission" date="2024-06" db="EMBL/GenBank/DDBJ databases">
        <title>The Natural Products Discovery Center: Release of the First 8490 Sequenced Strains for Exploring Actinobacteria Biosynthetic Diversity.</title>
        <authorList>
            <person name="Kalkreuter E."/>
            <person name="Kautsar S.A."/>
            <person name="Yang D."/>
            <person name="Bader C.D."/>
            <person name="Teijaro C.N."/>
            <person name="Fluegel L."/>
            <person name="Davis C.M."/>
            <person name="Simpson J.R."/>
            <person name="Lauterbach L."/>
            <person name="Steele A.D."/>
            <person name="Gui C."/>
            <person name="Meng S."/>
            <person name="Li G."/>
            <person name="Viehrig K."/>
            <person name="Ye F."/>
            <person name="Su P."/>
            <person name="Kiefer A.F."/>
            <person name="Nichols A."/>
            <person name="Cepeda A.J."/>
            <person name="Yan W."/>
            <person name="Fan B."/>
            <person name="Jiang Y."/>
            <person name="Adhikari A."/>
            <person name="Zheng C.-J."/>
            <person name="Schuster L."/>
            <person name="Cowan T.M."/>
            <person name="Smanski M.J."/>
            <person name="Chevrette M.G."/>
            <person name="De Carvalho L.P.S."/>
            <person name="Shen B."/>
        </authorList>
    </citation>
    <scope>NUCLEOTIDE SEQUENCE [LARGE SCALE GENOMIC DNA]</scope>
    <source>
        <strain evidence="8 9">NPDC020594</strain>
    </source>
</reference>
<dbReference type="InterPro" id="IPR009081">
    <property type="entry name" value="PP-bd_ACP"/>
</dbReference>
<organism evidence="8 9">
    <name type="scientific">Streptomyces flaveolus</name>
    <dbReference type="NCBI Taxonomy" id="67297"/>
    <lineage>
        <taxon>Bacteria</taxon>
        <taxon>Bacillati</taxon>
        <taxon>Actinomycetota</taxon>
        <taxon>Actinomycetes</taxon>
        <taxon>Kitasatosporales</taxon>
        <taxon>Streptomycetaceae</taxon>
        <taxon>Streptomyces</taxon>
    </lineage>
</organism>
<name>A0ABV3ADA7_9ACTN</name>
<evidence type="ECO:0000259" key="6">
    <source>
        <dbReference type="PROSITE" id="PS50075"/>
    </source>
</evidence>
<dbReference type="SMART" id="SM00822">
    <property type="entry name" value="PKS_KR"/>
    <property type="match status" value="1"/>
</dbReference>
<dbReference type="SUPFAM" id="SSF53901">
    <property type="entry name" value="Thiolase-like"/>
    <property type="match status" value="1"/>
</dbReference>
<dbReference type="InterPro" id="IPR014030">
    <property type="entry name" value="Ketoacyl_synth_N"/>
</dbReference>
<dbReference type="InterPro" id="IPR050091">
    <property type="entry name" value="PKS_NRPS_Biosynth_Enz"/>
</dbReference>
<dbReference type="SMART" id="SM00825">
    <property type="entry name" value="PKS_KS"/>
    <property type="match status" value="1"/>
</dbReference>
<dbReference type="SUPFAM" id="SSF52151">
    <property type="entry name" value="FabD/lysophospholipase-like"/>
    <property type="match status" value="1"/>
</dbReference>
<dbReference type="PANTHER" id="PTHR43775">
    <property type="entry name" value="FATTY ACID SYNTHASE"/>
    <property type="match status" value="1"/>
</dbReference>
<dbReference type="Gene3D" id="1.10.1200.10">
    <property type="entry name" value="ACP-like"/>
    <property type="match status" value="1"/>
</dbReference>
<comment type="caution">
    <text evidence="8">The sequence shown here is derived from an EMBL/GenBank/DDBJ whole genome shotgun (WGS) entry which is preliminary data.</text>
</comment>
<dbReference type="InterPro" id="IPR020841">
    <property type="entry name" value="PKS_Beta-ketoAc_synthase_dom"/>
</dbReference>
<dbReference type="Proteomes" id="UP001551011">
    <property type="component" value="Unassembled WGS sequence"/>
</dbReference>
<dbReference type="InterPro" id="IPR036291">
    <property type="entry name" value="NAD(P)-bd_dom_sf"/>
</dbReference>
<feature type="region of interest" description="Disordered" evidence="5">
    <location>
        <begin position="1442"/>
        <end position="1462"/>
    </location>
</feature>
<evidence type="ECO:0000256" key="1">
    <source>
        <dbReference type="ARBA" id="ARBA00022450"/>
    </source>
</evidence>
<accession>A0ABV3ADA7</accession>
<keyword evidence="3" id="KW-0808">Transferase</keyword>
<feature type="domain" description="Ketosynthase family 3 (KS3)" evidence="7">
    <location>
        <begin position="8"/>
        <end position="432"/>
    </location>
</feature>
<dbReference type="EMBL" id="JBFAEG010000017">
    <property type="protein sequence ID" value="MEU5709884.1"/>
    <property type="molecule type" value="Genomic_DNA"/>
</dbReference>
<dbReference type="Pfam" id="PF02801">
    <property type="entry name" value="Ketoacyl-synt_C"/>
    <property type="match status" value="1"/>
</dbReference>
<dbReference type="SMART" id="SM00827">
    <property type="entry name" value="PKS_AT"/>
    <property type="match status" value="1"/>
</dbReference>
<dbReference type="SUPFAM" id="SSF47336">
    <property type="entry name" value="ACP-like"/>
    <property type="match status" value="1"/>
</dbReference>
<dbReference type="InterPro" id="IPR016039">
    <property type="entry name" value="Thiolase-like"/>
</dbReference>
<feature type="compositionally biased region" description="Low complexity" evidence="5">
    <location>
        <begin position="1442"/>
        <end position="1455"/>
    </location>
</feature>
<feature type="compositionally biased region" description="Low complexity" evidence="5">
    <location>
        <begin position="874"/>
        <end position="883"/>
    </location>
</feature>
<dbReference type="Gene3D" id="3.30.70.250">
    <property type="entry name" value="Malonyl-CoA ACP transacylase, ACP-binding"/>
    <property type="match status" value="1"/>
</dbReference>
<dbReference type="Gene3D" id="3.30.70.3290">
    <property type="match status" value="1"/>
</dbReference>
<feature type="domain" description="Carrier" evidence="6">
    <location>
        <begin position="1362"/>
        <end position="1437"/>
    </location>
</feature>
<keyword evidence="2" id="KW-0597">Phosphoprotein</keyword>
<evidence type="ECO:0000259" key="7">
    <source>
        <dbReference type="PROSITE" id="PS52004"/>
    </source>
</evidence>
<dbReference type="Pfam" id="PF00698">
    <property type="entry name" value="Acyl_transf_1"/>
    <property type="match status" value="1"/>
</dbReference>
<dbReference type="SMART" id="SM00823">
    <property type="entry name" value="PKS_PP"/>
    <property type="match status" value="1"/>
</dbReference>
<dbReference type="Pfam" id="PF00109">
    <property type="entry name" value="ketoacyl-synt"/>
    <property type="match status" value="1"/>
</dbReference>
<keyword evidence="1" id="KW-0596">Phosphopantetheine</keyword>
<dbReference type="InterPro" id="IPR013968">
    <property type="entry name" value="PKS_KR"/>
</dbReference>
<gene>
    <name evidence="8" type="ORF">AB0H04_23910</name>
</gene>
<dbReference type="PROSITE" id="PS52004">
    <property type="entry name" value="KS3_2"/>
    <property type="match status" value="1"/>
</dbReference>
<dbReference type="Pfam" id="PF16197">
    <property type="entry name" value="KAsynt_C_assoc"/>
    <property type="match status" value="1"/>
</dbReference>
<dbReference type="Gene3D" id="3.40.50.720">
    <property type="entry name" value="NAD(P)-binding Rossmann-like Domain"/>
    <property type="match status" value="1"/>
</dbReference>
<dbReference type="Gene3D" id="3.40.366.10">
    <property type="entry name" value="Malonyl-Coenzyme A Acyl Carrier Protein, domain 2"/>
    <property type="match status" value="1"/>
</dbReference>
<sequence>MEEHGQDDLAVAVVAMAGRFPGAADIPAFWAALCAGTEAGRRHSREELIAGGVPEPTVTDPRFVPVSAPVDGPYDFPADFFRMSPEAARGTDPQHRLFLECAWQALEAAGLLAGPGPRHVGVFAGASEGTYLPLVGGNSGDGLEQLALDLGNSQDFLATRVAHTLDLRGPALSVRTACSTSLVAVHLAVQSLLAGECEAAVAGGSAVRHPLRRGHVHEAGGIYSRDGRCRPYDEEASGIFSGDGVGAVVLKPLASALADGDHIHAVVRGSAVNNDGGDKSGFTAPGLRGQAAVARAALEVAGVDPRTIGYLEGHGTGTPLGDPIEVKALTRAWRTRTADRGYCSLGSVKANIGHLDAAAGVAGFIKACLAVEHGILPGLPSFTRPNPELSLADSPFVLHRQTRPWPAQDRPRRAAVHSLGLGGTNAHVIIEQAPARTATAGTGPLILPLSAPDGGSLSHYARALADTLDGTESGAAAAATLREGRTAYSSRRVVVATDTVDAVRALRVPHEPRPSAGDPSTVFMFPGGGAHRAGMARDLDTTLPAFRAALDALDPLVRRVTGHALRALLWGAEQEYLARPAHGFPATVAVSLAMAQTLGSFGVSPDSVLGYSLGELPAAAVAGVFEPEDALRVAALRGRIFERMPAGGSLHVAAAPAWVEREAPPGVLVAVRNGDEDCVVSGPLEPLRRFEERLAERGVDHRRIAVPGAVHSPLLDPFLAEYAQAIAETAPRPPRVPLLSNVTGTRLTDEEAQDPAYWAQQLRQVVRFDDCLRTAARDGAVLVDLGPGRGLEAIARGIPRSADRWTVTAAMPSGRDPRSETVVLAHCLGTLWERGVPVDWTAAPGGRVRRLALPIALPARSTYAPESPAPARPGPTAATTATAPALWSRSWRRLESAPAQRRQDGALVVLLAPDAGTARPYAAAAADAGIESRAVTRASDALREIRRAAPGGPPPAVVDLRPLAGGTALDFLELAAGTGEARARLYAVGERMFDVLGTETIDPSSAMLPAAVAVAAHERPELTVCCVDVTAADAPGTAVVAALSHPELHGQYAVRGRHLWTPFMERRQEPSHSRSLAVLRPGGVYLITGGLGRYGRWLAECLARESRATLLLAQRGRLPDRSLWDTGDLDDETGRRIAAVRRIEALGGTVELLTVDVTDEPAFATALAAAESRHGPVTGVIHAAADLNAPSGFAALDELRARGFSRGFAEQAAAKLDGTRVLDRVLGDRDLDFRVLMSSNAGVLGGPGLGLYAPVNAYLDAFARRGDGDGGRGWLSVGWDGWRLPEDPREAGARSSLEQYALSGEEAFAALLQAVRCGLPAVSVSRGDFQERFAAWVLRPSACPTAPPAAAQDTLEAPDERLAPRDASALVREIWQELLGTPDLAGDEDLFAMGGTSLTAMRIRTRLRRHFGVDVPVADLIRNRTVNGMARLLEEGRADGRPAYAPAGAGEAGPATVDGSSGTDIFTLLDEIETATAGGKGEPR</sequence>
<dbReference type="PROSITE" id="PS50075">
    <property type="entry name" value="CARRIER"/>
    <property type="match status" value="1"/>
</dbReference>
<dbReference type="InterPro" id="IPR057326">
    <property type="entry name" value="KR_dom"/>
</dbReference>
<evidence type="ECO:0000256" key="5">
    <source>
        <dbReference type="SAM" id="MobiDB-lite"/>
    </source>
</evidence>
<dbReference type="InterPro" id="IPR016035">
    <property type="entry name" value="Acyl_Trfase/lysoPLipase"/>
</dbReference>
<evidence type="ECO:0000256" key="2">
    <source>
        <dbReference type="ARBA" id="ARBA00022553"/>
    </source>
</evidence>
<evidence type="ECO:0000313" key="9">
    <source>
        <dbReference type="Proteomes" id="UP001551011"/>
    </source>
</evidence>
<dbReference type="InterPro" id="IPR020806">
    <property type="entry name" value="PKS_PP-bd"/>
</dbReference>
<proteinExistence type="predicted"/>
<evidence type="ECO:0000313" key="8">
    <source>
        <dbReference type="EMBL" id="MEU5709884.1"/>
    </source>
</evidence>
<dbReference type="SUPFAM" id="SSF55048">
    <property type="entry name" value="Probable ACP-binding domain of malonyl-CoA ACP transacylase"/>
    <property type="match status" value="1"/>
</dbReference>
<protein>
    <submittedName>
        <fullName evidence="8">Type I polyketide synthase</fullName>
    </submittedName>
</protein>
<dbReference type="Pfam" id="PF08659">
    <property type="entry name" value="KR"/>
    <property type="match status" value="1"/>
</dbReference>
<dbReference type="SUPFAM" id="SSF51735">
    <property type="entry name" value="NAD(P)-binding Rossmann-fold domains"/>
    <property type="match status" value="2"/>
</dbReference>
<dbReference type="InterPro" id="IPR014031">
    <property type="entry name" value="Ketoacyl_synth_C"/>
</dbReference>
<dbReference type="RefSeq" id="WP_051818374.1">
    <property type="nucleotide sequence ID" value="NZ_JBFAEG010000017.1"/>
</dbReference>
<dbReference type="InterPro" id="IPR036736">
    <property type="entry name" value="ACP-like_sf"/>
</dbReference>
<dbReference type="InterPro" id="IPR016036">
    <property type="entry name" value="Malonyl_transacylase_ACP-bd"/>
</dbReference>
<keyword evidence="9" id="KW-1185">Reference proteome</keyword>
<dbReference type="PANTHER" id="PTHR43775:SF37">
    <property type="entry name" value="SI:DKEY-61P9.11"/>
    <property type="match status" value="1"/>
</dbReference>